<evidence type="ECO:0008006" key="3">
    <source>
        <dbReference type="Google" id="ProtNLM"/>
    </source>
</evidence>
<proteinExistence type="predicted"/>
<comment type="caution">
    <text evidence="1">The sequence shown here is derived from an EMBL/GenBank/DDBJ whole genome shotgun (WGS) entry which is preliminary data.</text>
</comment>
<dbReference type="OrthoDB" id="3145912at2759"/>
<sequence length="608" mass="69610">MSAVLPPELEREIFEVAARQYPEDIPALVLVAKRVHIWIQPMLFRIVRSSNSKIWPVLLQKMDSDPELLRNGVRFVCLEHGAAHFKLASQEQLERLLQICTGVVDIGAIGTHTDYFLPVFGGMENLRRLVASSTDLFGNAPPFEPTHAALSRITHLEVVNQFYFGQEQDCALFDTICHLPSLTHLAITPSLGTTAEPSPWEAMQGVLDQSPRLKMVVLLWDQYDVRSHFDSVNKSTLKDLRVVAGSFACEDDSNMWSEWEDSARGIASDYWARGELFLERKRKREVEDFHTQSFFLLTVMKTILPVELEREIFERTAKMSPRDIPALLRVARRVHVWIRPMIFRIVRSSNSKLWPALLAVMESDPDVVRNGVRFICLEHEISGVVSREQLRGLLRICTQVVDFGAVVRYIDYLPFLARMENLRRLSVSLPEVFGDLPFNPFNATHISMSRITHLEVVDQLDLDADDASGPLDSFACLPALTHLAITPTTSEIPWPRIQKALDAMPRLEMFVLLWDRIEVHNKLETIPTLPLKDLRVVAGSFETDGFNNMWYEWEESAKGAVSDYWERGEVFIEKKRRREVEASRLWMDDWMYDKKNSDETASSGVLCG</sequence>
<protein>
    <recommendedName>
        <fullName evidence="3">F-box domain-containing protein</fullName>
    </recommendedName>
</protein>
<keyword evidence="2" id="KW-1185">Reference proteome</keyword>
<dbReference type="AlphaFoldDB" id="A0A8H6W5B2"/>
<dbReference type="EMBL" id="JACAZE010000014">
    <property type="protein sequence ID" value="KAF7299799.1"/>
    <property type="molecule type" value="Genomic_DNA"/>
</dbReference>
<name>A0A8H6W5B2_MYCCL</name>
<evidence type="ECO:0000313" key="2">
    <source>
        <dbReference type="Proteomes" id="UP000613580"/>
    </source>
</evidence>
<dbReference type="Proteomes" id="UP000613580">
    <property type="component" value="Unassembled WGS sequence"/>
</dbReference>
<evidence type="ECO:0000313" key="1">
    <source>
        <dbReference type="EMBL" id="KAF7299799.1"/>
    </source>
</evidence>
<reference evidence="1" key="1">
    <citation type="submission" date="2020-05" db="EMBL/GenBank/DDBJ databases">
        <title>Mycena genomes resolve the evolution of fungal bioluminescence.</title>
        <authorList>
            <person name="Tsai I.J."/>
        </authorList>
    </citation>
    <scope>NUCLEOTIDE SEQUENCE</scope>
    <source>
        <strain evidence="1">110903Hualien_Pintung</strain>
    </source>
</reference>
<gene>
    <name evidence="1" type="ORF">HMN09_00986000</name>
</gene>
<organism evidence="1 2">
    <name type="scientific">Mycena chlorophos</name>
    <name type="common">Agaric fungus</name>
    <name type="synonym">Agaricus chlorophos</name>
    <dbReference type="NCBI Taxonomy" id="658473"/>
    <lineage>
        <taxon>Eukaryota</taxon>
        <taxon>Fungi</taxon>
        <taxon>Dikarya</taxon>
        <taxon>Basidiomycota</taxon>
        <taxon>Agaricomycotina</taxon>
        <taxon>Agaricomycetes</taxon>
        <taxon>Agaricomycetidae</taxon>
        <taxon>Agaricales</taxon>
        <taxon>Marasmiineae</taxon>
        <taxon>Mycenaceae</taxon>
        <taxon>Mycena</taxon>
    </lineage>
</organism>
<accession>A0A8H6W5B2</accession>
<dbReference type="SUPFAM" id="SSF52047">
    <property type="entry name" value="RNI-like"/>
    <property type="match status" value="1"/>
</dbReference>